<dbReference type="InterPro" id="IPR014036">
    <property type="entry name" value="DeoR-like_C"/>
</dbReference>
<dbReference type="Pfam" id="PF08220">
    <property type="entry name" value="HTH_DeoR"/>
    <property type="match status" value="1"/>
</dbReference>
<evidence type="ECO:0000256" key="6">
    <source>
        <dbReference type="ARBA" id="ARBA00024937"/>
    </source>
</evidence>
<dbReference type="InterPro" id="IPR050313">
    <property type="entry name" value="Carb_Metab_HTH_regulators"/>
</dbReference>
<keyword evidence="2" id="KW-0678">Repressor</keyword>
<evidence type="ECO:0000313" key="8">
    <source>
        <dbReference type="EMBL" id="WEG08760.1"/>
    </source>
</evidence>
<reference evidence="8 9" key="1">
    <citation type="submission" date="2023-03" db="EMBL/GenBank/DDBJ databases">
        <title>Genome sequence of Microbacterium sp. KACC 23027.</title>
        <authorList>
            <person name="Kim S."/>
            <person name="Heo J."/>
            <person name="Kwon S.-W."/>
        </authorList>
    </citation>
    <scope>NUCLEOTIDE SEQUENCE [LARGE SCALE GENOMIC DNA]</scope>
    <source>
        <strain evidence="8 9">KACC 23027</strain>
    </source>
</reference>
<accession>A0ABY8C0J6</accession>
<dbReference type="PROSITE" id="PS00894">
    <property type="entry name" value="HTH_DEOR_1"/>
    <property type="match status" value="1"/>
</dbReference>
<gene>
    <name evidence="8" type="ORF">PU630_16190</name>
</gene>
<dbReference type="InterPro" id="IPR036390">
    <property type="entry name" value="WH_DNA-bd_sf"/>
</dbReference>
<dbReference type="SMART" id="SM00420">
    <property type="entry name" value="HTH_DEOR"/>
    <property type="match status" value="1"/>
</dbReference>
<dbReference type="Gene3D" id="1.10.10.10">
    <property type="entry name" value="Winged helix-like DNA-binding domain superfamily/Winged helix DNA-binding domain"/>
    <property type="match status" value="1"/>
</dbReference>
<evidence type="ECO:0000259" key="7">
    <source>
        <dbReference type="PROSITE" id="PS51000"/>
    </source>
</evidence>
<dbReference type="SUPFAM" id="SSF100950">
    <property type="entry name" value="NagB/RpiA/CoA transferase-like"/>
    <property type="match status" value="1"/>
</dbReference>
<keyword evidence="9" id="KW-1185">Reference proteome</keyword>
<dbReference type="EMBL" id="CP119108">
    <property type="protein sequence ID" value="WEG08760.1"/>
    <property type="molecule type" value="Genomic_DNA"/>
</dbReference>
<evidence type="ECO:0000256" key="1">
    <source>
        <dbReference type="ARBA" id="ARBA00021390"/>
    </source>
</evidence>
<dbReference type="PANTHER" id="PTHR30363">
    <property type="entry name" value="HTH-TYPE TRANSCRIPTIONAL REGULATOR SRLR-RELATED"/>
    <property type="match status" value="1"/>
</dbReference>
<dbReference type="Proteomes" id="UP001214553">
    <property type="component" value="Chromosome"/>
</dbReference>
<dbReference type="PANTHER" id="PTHR30363:SF4">
    <property type="entry name" value="GLYCEROL-3-PHOSPHATE REGULON REPRESSOR"/>
    <property type="match status" value="1"/>
</dbReference>
<dbReference type="Pfam" id="PF00455">
    <property type="entry name" value="DeoRC"/>
    <property type="match status" value="1"/>
</dbReference>
<protein>
    <recommendedName>
        <fullName evidence="1">Lactose phosphotransferase system repressor</fullName>
    </recommendedName>
</protein>
<evidence type="ECO:0000256" key="5">
    <source>
        <dbReference type="ARBA" id="ARBA00023163"/>
    </source>
</evidence>
<name>A0ABY8C0J6_9MICO</name>
<evidence type="ECO:0000256" key="4">
    <source>
        <dbReference type="ARBA" id="ARBA00023125"/>
    </source>
</evidence>
<dbReference type="InterPro" id="IPR001034">
    <property type="entry name" value="DeoR_HTH"/>
</dbReference>
<evidence type="ECO:0000313" key="9">
    <source>
        <dbReference type="Proteomes" id="UP001214553"/>
    </source>
</evidence>
<comment type="function">
    <text evidence="6">Repressor of the lactose catabolism operon. Galactose-6-phosphate is the inducer.</text>
</comment>
<evidence type="ECO:0000256" key="3">
    <source>
        <dbReference type="ARBA" id="ARBA00023015"/>
    </source>
</evidence>
<keyword evidence="3" id="KW-0805">Transcription regulation</keyword>
<proteinExistence type="predicted"/>
<dbReference type="InterPro" id="IPR018356">
    <property type="entry name" value="Tscrpt_reg_HTH_DeoR_CS"/>
</dbReference>
<dbReference type="Gene3D" id="3.40.50.1360">
    <property type="match status" value="1"/>
</dbReference>
<dbReference type="InterPro" id="IPR036388">
    <property type="entry name" value="WH-like_DNA-bd_sf"/>
</dbReference>
<dbReference type="RefSeq" id="WP_275278087.1">
    <property type="nucleotide sequence ID" value="NZ_CP119108.1"/>
</dbReference>
<organism evidence="8 9">
    <name type="scientific">Microbacterium horticulturae</name>
    <dbReference type="NCBI Taxonomy" id="3028316"/>
    <lineage>
        <taxon>Bacteria</taxon>
        <taxon>Bacillati</taxon>
        <taxon>Actinomycetota</taxon>
        <taxon>Actinomycetes</taxon>
        <taxon>Micrococcales</taxon>
        <taxon>Microbacteriaceae</taxon>
        <taxon>Microbacterium</taxon>
    </lineage>
</organism>
<dbReference type="InterPro" id="IPR037171">
    <property type="entry name" value="NagB/RpiA_transferase-like"/>
</dbReference>
<dbReference type="SMART" id="SM01134">
    <property type="entry name" value="DeoRC"/>
    <property type="match status" value="1"/>
</dbReference>
<dbReference type="PRINTS" id="PR00037">
    <property type="entry name" value="HTHLACR"/>
</dbReference>
<dbReference type="SUPFAM" id="SSF46785">
    <property type="entry name" value="Winged helix' DNA-binding domain"/>
    <property type="match status" value="1"/>
</dbReference>
<sequence length="261" mass="27467">MYATERHELIGQVLTAEGRVGVHDLAARFDVTTETVRRDLDVLERAGRLRRVHGGAVPIERGSTVETTITERIRRHAREKSAIAARALEAIDEGFRGSLFLDAGSTTAAIAEQLAARLLTVHATAAVVTHSLTLAPALAAVNEVTLTVVGGRVRRDTAAAVGASTVRAIEALRPDIVFVGANGVSSSFGLSTPDPEEAAVKEAIVHAARRVIVVADAGKFEAESLVRFAALDDIDVLVTDTAPTGDLAVALESADVEVWVA</sequence>
<keyword evidence="4 8" id="KW-0238">DNA-binding</keyword>
<dbReference type="GO" id="GO:0003677">
    <property type="term" value="F:DNA binding"/>
    <property type="evidence" value="ECO:0007669"/>
    <property type="project" value="UniProtKB-KW"/>
</dbReference>
<evidence type="ECO:0000256" key="2">
    <source>
        <dbReference type="ARBA" id="ARBA00022491"/>
    </source>
</evidence>
<dbReference type="PROSITE" id="PS51000">
    <property type="entry name" value="HTH_DEOR_2"/>
    <property type="match status" value="1"/>
</dbReference>
<feature type="domain" description="HTH deoR-type" evidence="7">
    <location>
        <begin position="3"/>
        <end position="58"/>
    </location>
</feature>
<keyword evidence="5" id="KW-0804">Transcription</keyword>